<proteinExistence type="predicted"/>
<name>A0A9Q1QAB5_9CARY</name>
<comment type="caution">
    <text evidence="2">The sequence shown here is derived from an EMBL/GenBank/DDBJ whole genome shotgun (WGS) entry which is preliminary data.</text>
</comment>
<accession>A0A9Q1QAB5</accession>
<gene>
    <name evidence="2" type="ORF">Cgig2_002351</name>
</gene>
<evidence type="ECO:0000256" key="1">
    <source>
        <dbReference type="SAM" id="MobiDB-lite"/>
    </source>
</evidence>
<dbReference type="Proteomes" id="UP001153076">
    <property type="component" value="Unassembled WGS sequence"/>
</dbReference>
<dbReference type="OrthoDB" id="1610940at2759"/>
<evidence type="ECO:0000313" key="3">
    <source>
        <dbReference type="Proteomes" id="UP001153076"/>
    </source>
</evidence>
<dbReference type="EMBL" id="JAKOGI010000524">
    <property type="protein sequence ID" value="KAJ8433680.1"/>
    <property type="molecule type" value="Genomic_DNA"/>
</dbReference>
<organism evidence="2 3">
    <name type="scientific">Carnegiea gigantea</name>
    <dbReference type="NCBI Taxonomy" id="171969"/>
    <lineage>
        <taxon>Eukaryota</taxon>
        <taxon>Viridiplantae</taxon>
        <taxon>Streptophyta</taxon>
        <taxon>Embryophyta</taxon>
        <taxon>Tracheophyta</taxon>
        <taxon>Spermatophyta</taxon>
        <taxon>Magnoliopsida</taxon>
        <taxon>eudicotyledons</taxon>
        <taxon>Gunneridae</taxon>
        <taxon>Pentapetalae</taxon>
        <taxon>Caryophyllales</taxon>
        <taxon>Cactineae</taxon>
        <taxon>Cactaceae</taxon>
        <taxon>Cactoideae</taxon>
        <taxon>Echinocereeae</taxon>
        <taxon>Carnegiea</taxon>
    </lineage>
</organism>
<feature type="region of interest" description="Disordered" evidence="1">
    <location>
        <begin position="197"/>
        <end position="224"/>
    </location>
</feature>
<dbReference type="AlphaFoldDB" id="A0A9Q1QAB5"/>
<feature type="compositionally biased region" description="Basic and acidic residues" evidence="1">
    <location>
        <begin position="214"/>
        <end position="224"/>
    </location>
</feature>
<evidence type="ECO:0000313" key="2">
    <source>
        <dbReference type="EMBL" id="KAJ8433680.1"/>
    </source>
</evidence>
<keyword evidence="3" id="KW-1185">Reference proteome</keyword>
<protein>
    <submittedName>
        <fullName evidence="2">Uncharacterized protein</fullName>
    </submittedName>
</protein>
<sequence>MVNFLPSEDNHLSGLNSRQSSPHVLGILPAEYIEYVTDDPAGTNVPSGNTSSATTCFESSGTEGIFSSTVGFCVTSQKNQLIAADEHEILEINRLISALSQLKHRAEPGVDGSVDPPAHGLVEGPGGELKGSCLPLEKPRVTIRVKDPRSKFLGSHVTVTRPCFRAKKGTAQMHVWYVPPHARRLSAIQSCMRSKFSISPGRLPNKGQTRGPLRRREMKVNQSR</sequence>
<reference evidence="2" key="1">
    <citation type="submission" date="2022-04" db="EMBL/GenBank/DDBJ databases">
        <title>Carnegiea gigantea Genome sequencing and assembly v2.</title>
        <authorList>
            <person name="Copetti D."/>
            <person name="Sanderson M.J."/>
            <person name="Burquez A."/>
            <person name="Wojciechowski M.F."/>
        </authorList>
    </citation>
    <scope>NUCLEOTIDE SEQUENCE</scope>
    <source>
        <strain evidence="2">SGP5-SGP5p</strain>
        <tissue evidence="2">Aerial part</tissue>
    </source>
</reference>